<dbReference type="Pfam" id="PF02653">
    <property type="entry name" value="BPD_transp_2"/>
    <property type="match status" value="1"/>
</dbReference>
<dbReference type="InterPro" id="IPR001851">
    <property type="entry name" value="ABC_transp_permease"/>
</dbReference>
<dbReference type="Proteomes" id="UP000761264">
    <property type="component" value="Unassembled WGS sequence"/>
</dbReference>
<feature type="transmembrane region" description="Helical" evidence="6">
    <location>
        <begin position="36"/>
        <end position="58"/>
    </location>
</feature>
<feature type="transmembrane region" description="Helical" evidence="6">
    <location>
        <begin position="229"/>
        <end position="248"/>
    </location>
</feature>
<evidence type="ECO:0000256" key="2">
    <source>
        <dbReference type="ARBA" id="ARBA00022475"/>
    </source>
</evidence>
<evidence type="ECO:0000256" key="5">
    <source>
        <dbReference type="ARBA" id="ARBA00023136"/>
    </source>
</evidence>
<dbReference type="GO" id="GO:0015658">
    <property type="term" value="F:branched-chain amino acid transmembrane transporter activity"/>
    <property type="evidence" value="ECO:0007669"/>
    <property type="project" value="InterPro"/>
</dbReference>
<comment type="subcellular location">
    <subcellularLocation>
        <location evidence="1">Cell membrane</location>
        <topology evidence="1">Multi-pass membrane protein</topology>
    </subcellularLocation>
</comment>
<sequence length="334" mass="35022">MSTAAIRALPRETLVNAVLALALLAAPLIAQMLDEPFYVSLATRVAILALAGVGLNLALGYGGMVSFGHAAFFGLGGYVAGITALHAFEGSDFMTWPWSVGGSDQLLVVWSVAAVVVALVALAIGAISLRTSGVYFIMITLAFAQMIYYLAISLPTYGGEDGLSIYLRNQLPLGDSNDPLTFFFVCYGLLLAALFLSARLVAAPFGVALQCARMNETRLATSGIAPFPVKLTAFVISAVITGIAGALFADLNGFVGPSMLSWHRSGEIMIFVILGGVGRLFAPLAGAALFILLESLIGGMTDRWQLFLGIMLLAVVLFARGGLIGLLAGKVRHD</sequence>
<evidence type="ECO:0000256" key="6">
    <source>
        <dbReference type="SAM" id="Phobius"/>
    </source>
</evidence>
<accession>A0A967EXM0</accession>
<evidence type="ECO:0000256" key="3">
    <source>
        <dbReference type="ARBA" id="ARBA00022692"/>
    </source>
</evidence>
<gene>
    <name evidence="7" type="ORF">HBA54_11880</name>
</gene>
<dbReference type="GO" id="GO:0005886">
    <property type="term" value="C:plasma membrane"/>
    <property type="evidence" value="ECO:0007669"/>
    <property type="project" value="UniProtKB-SubCell"/>
</dbReference>
<proteinExistence type="predicted"/>
<feature type="transmembrane region" description="Helical" evidence="6">
    <location>
        <begin position="182"/>
        <end position="209"/>
    </location>
</feature>
<dbReference type="PANTHER" id="PTHR30482">
    <property type="entry name" value="HIGH-AFFINITY BRANCHED-CHAIN AMINO ACID TRANSPORT SYSTEM PERMEASE"/>
    <property type="match status" value="1"/>
</dbReference>
<evidence type="ECO:0000256" key="4">
    <source>
        <dbReference type="ARBA" id="ARBA00022989"/>
    </source>
</evidence>
<dbReference type="InterPro" id="IPR043428">
    <property type="entry name" value="LivM-like"/>
</dbReference>
<keyword evidence="3 6" id="KW-0812">Transmembrane</keyword>
<feature type="transmembrane region" description="Helical" evidence="6">
    <location>
        <begin position="305"/>
        <end position="328"/>
    </location>
</feature>
<feature type="transmembrane region" description="Helical" evidence="6">
    <location>
        <begin position="12"/>
        <end position="30"/>
    </location>
</feature>
<organism evidence="7 8">
    <name type="scientific">Pelagibius litoralis</name>
    <dbReference type="NCBI Taxonomy" id="374515"/>
    <lineage>
        <taxon>Bacteria</taxon>
        <taxon>Pseudomonadati</taxon>
        <taxon>Pseudomonadota</taxon>
        <taxon>Alphaproteobacteria</taxon>
        <taxon>Rhodospirillales</taxon>
        <taxon>Rhodovibrionaceae</taxon>
        <taxon>Pelagibius</taxon>
    </lineage>
</organism>
<dbReference type="AlphaFoldDB" id="A0A967EXM0"/>
<keyword evidence="4 6" id="KW-1133">Transmembrane helix</keyword>
<feature type="transmembrane region" description="Helical" evidence="6">
    <location>
        <begin position="268"/>
        <end position="293"/>
    </location>
</feature>
<dbReference type="RefSeq" id="WP_167224744.1">
    <property type="nucleotide sequence ID" value="NZ_JAAQPH010000008.1"/>
</dbReference>
<dbReference type="EMBL" id="JAAQPH010000008">
    <property type="protein sequence ID" value="NIA69291.1"/>
    <property type="molecule type" value="Genomic_DNA"/>
</dbReference>
<reference evidence="7" key="1">
    <citation type="submission" date="2020-03" db="EMBL/GenBank/DDBJ databases">
        <title>Genome of Pelagibius litoralis DSM 21314T.</title>
        <authorList>
            <person name="Wang G."/>
        </authorList>
    </citation>
    <scope>NUCLEOTIDE SEQUENCE</scope>
    <source>
        <strain evidence="7">DSM 21314</strain>
    </source>
</reference>
<dbReference type="CDD" id="cd06581">
    <property type="entry name" value="TM_PBP1_LivM_like"/>
    <property type="match status" value="1"/>
</dbReference>
<evidence type="ECO:0000313" key="8">
    <source>
        <dbReference type="Proteomes" id="UP000761264"/>
    </source>
</evidence>
<dbReference type="PANTHER" id="PTHR30482:SF17">
    <property type="entry name" value="ABC TRANSPORTER ATP-BINDING PROTEIN"/>
    <property type="match status" value="1"/>
</dbReference>
<comment type="caution">
    <text evidence="7">The sequence shown here is derived from an EMBL/GenBank/DDBJ whole genome shotgun (WGS) entry which is preliminary data.</text>
</comment>
<keyword evidence="5 6" id="KW-0472">Membrane</keyword>
<name>A0A967EXM0_9PROT</name>
<keyword evidence="2" id="KW-1003">Cell membrane</keyword>
<protein>
    <submittedName>
        <fullName evidence="7">Branched-chain amino acid ABC transporter permease</fullName>
    </submittedName>
</protein>
<keyword evidence="8" id="KW-1185">Reference proteome</keyword>
<feature type="transmembrane region" description="Helical" evidence="6">
    <location>
        <begin position="108"/>
        <end position="127"/>
    </location>
</feature>
<feature type="transmembrane region" description="Helical" evidence="6">
    <location>
        <begin position="70"/>
        <end position="88"/>
    </location>
</feature>
<feature type="transmembrane region" description="Helical" evidence="6">
    <location>
        <begin position="134"/>
        <end position="152"/>
    </location>
</feature>
<evidence type="ECO:0000313" key="7">
    <source>
        <dbReference type="EMBL" id="NIA69291.1"/>
    </source>
</evidence>
<evidence type="ECO:0000256" key="1">
    <source>
        <dbReference type="ARBA" id="ARBA00004651"/>
    </source>
</evidence>